<evidence type="ECO:0000259" key="4">
    <source>
        <dbReference type="PROSITE" id="PS50977"/>
    </source>
</evidence>
<dbReference type="Pfam" id="PF00440">
    <property type="entry name" value="TetR_N"/>
    <property type="match status" value="1"/>
</dbReference>
<organism evidence="5 6">
    <name type="scientific">Bifidobacterium favimelis</name>
    <dbReference type="NCBI Taxonomy" id="3122979"/>
    <lineage>
        <taxon>Bacteria</taxon>
        <taxon>Bacillati</taxon>
        <taxon>Actinomycetota</taxon>
        <taxon>Actinomycetes</taxon>
        <taxon>Bifidobacteriales</taxon>
        <taxon>Bifidobacteriaceae</taxon>
        <taxon>Bifidobacterium</taxon>
    </lineage>
</organism>
<dbReference type="InterPro" id="IPR001647">
    <property type="entry name" value="HTH_TetR"/>
</dbReference>
<dbReference type="InterPro" id="IPR050109">
    <property type="entry name" value="HTH-type_TetR-like_transc_reg"/>
</dbReference>
<keyword evidence="6" id="KW-1185">Reference proteome</keyword>
<evidence type="ECO:0000256" key="2">
    <source>
        <dbReference type="PROSITE-ProRule" id="PRU00335"/>
    </source>
</evidence>
<evidence type="ECO:0000256" key="1">
    <source>
        <dbReference type="ARBA" id="ARBA00023125"/>
    </source>
</evidence>
<dbReference type="PRINTS" id="PR00455">
    <property type="entry name" value="HTHTETR"/>
</dbReference>
<dbReference type="InterPro" id="IPR036271">
    <property type="entry name" value="Tet_transcr_reg_TetR-rel_C_sf"/>
</dbReference>
<name>A0ABU8ZR58_9BIFI</name>
<dbReference type="InterPro" id="IPR009057">
    <property type="entry name" value="Homeodomain-like_sf"/>
</dbReference>
<dbReference type="Gene3D" id="1.10.10.60">
    <property type="entry name" value="Homeodomain-like"/>
    <property type="match status" value="1"/>
</dbReference>
<sequence length="228" mass="24577">MSGKAVAQGQEGLPRGGHRHHRGSPRADEGSTAYDDILVAAAYEFSHKGFDRATMRGIATRAGCDPKLLHYYFGGKDDLFTKAVGRIVEGSRLLDTLLGGGQEAGRGSGPVTGVDFLKALLRFVETTPEGAVYLGLVRNAGGDPHVRDLMLGFIKGELDGEQLKRLGIDHLRERLMFAASQVLGLLIVRYVFKVEPLASMPADGVAMVVGPVVDRYLRADLSFDRLVA</sequence>
<dbReference type="PANTHER" id="PTHR30055:SF235">
    <property type="entry name" value="TRANSCRIPTIONAL REGULATORY PROTEIN"/>
    <property type="match status" value="1"/>
</dbReference>
<comment type="caution">
    <text evidence="5">The sequence shown here is derived from an EMBL/GenBank/DDBJ whole genome shotgun (WGS) entry which is preliminary data.</text>
</comment>
<reference evidence="5 6" key="1">
    <citation type="submission" date="2024-02" db="EMBL/GenBank/DDBJ databases">
        <title>Bifidobacterium honeyensis sp. nov., isolated from the comb honey.</title>
        <authorList>
            <person name="Liu W."/>
            <person name="Li Y."/>
        </authorList>
    </citation>
    <scope>NUCLEOTIDE SEQUENCE [LARGE SCALE GENOMIC DNA]</scope>
    <source>
        <strain evidence="5 6">IMAU50988</strain>
    </source>
</reference>
<evidence type="ECO:0000313" key="5">
    <source>
        <dbReference type="EMBL" id="MEK0307356.1"/>
    </source>
</evidence>
<dbReference type="Pfam" id="PF17920">
    <property type="entry name" value="TetR_C_16"/>
    <property type="match status" value="1"/>
</dbReference>
<evidence type="ECO:0000313" key="6">
    <source>
        <dbReference type="Proteomes" id="UP001373159"/>
    </source>
</evidence>
<dbReference type="EMBL" id="JBANBB010000004">
    <property type="protein sequence ID" value="MEK0307356.1"/>
    <property type="molecule type" value="Genomic_DNA"/>
</dbReference>
<keyword evidence="1 2" id="KW-0238">DNA-binding</keyword>
<dbReference type="PROSITE" id="PS50977">
    <property type="entry name" value="HTH_TETR_2"/>
    <property type="match status" value="1"/>
</dbReference>
<dbReference type="SUPFAM" id="SSF46689">
    <property type="entry name" value="Homeodomain-like"/>
    <property type="match status" value="1"/>
</dbReference>
<protein>
    <submittedName>
        <fullName evidence="5">TetR family transcriptional regulator</fullName>
    </submittedName>
</protein>
<dbReference type="Proteomes" id="UP001373159">
    <property type="component" value="Unassembled WGS sequence"/>
</dbReference>
<dbReference type="Gene3D" id="1.10.357.10">
    <property type="entry name" value="Tetracycline Repressor, domain 2"/>
    <property type="match status" value="1"/>
</dbReference>
<dbReference type="RefSeq" id="WP_340470126.1">
    <property type="nucleotide sequence ID" value="NZ_JBANBB010000004.1"/>
</dbReference>
<feature type="region of interest" description="Disordered" evidence="3">
    <location>
        <begin position="1"/>
        <end position="30"/>
    </location>
</feature>
<proteinExistence type="predicted"/>
<dbReference type="InterPro" id="IPR041678">
    <property type="entry name" value="TetR_C_16"/>
</dbReference>
<feature type="domain" description="HTH tetR-type" evidence="4">
    <location>
        <begin position="31"/>
        <end position="91"/>
    </location>
</feature>
<dbReference type="PANTHER" id="PTHR30055">
    <property type="entry name" value="HTH-TYPE TRANSCRIPTIONAL REGULATOR RUTR"/>
    <property type="match status" value="1"/>
</dbReference>
<gene>
    <name evidence="5" type="ORF">V8P97_07800</name>
</gene>
<evidence type="ECO:0000256" key="3">
    <source>
        <dbReference type="SAM" id="MobiDB-lite"/>
    </source>
</evidence>
<accession>A0ABU8ZR58</accession>
<dbReference type="SUPFAM" id="SSF48498">
    <property type="entry name" value="Tetracyclin repressor-like, C-terminal domain"/>
    <property type="match status" value="1"/>
</dbReference>
<feature type="DNA-binding region" description="H-T-H motif" evidence="2">
    <location>
        <begin position="54"/>
        <end position="73"/>
    </location>
</feature>